<dbReference type="CDD" id="cd04196">
    <property type="entry name" value="GT_2_like_d"/>
    <property type="match status" value="1"/>
</dbReference>
<dbReference type="InterPro" id="IPR029044">
    <property type="entry name" value="Nucleotide-diphossugar_trans"/>
</dbReference>
<dbReference type="PANTHER" id="PTHR22916:SF3">
    <property type="entry name" value="UDP-GLCNAC:BETAGAL BETA-1,3-N-ACETYLGLUCOSAMINYLTRANSFERASE-LIKE PROTEIN 1"/>
    <property type="match status" value="1"/>
</dbReference>
<proteinExistence type="predicted"/>
<gene>
    <name evidence="2" type="ORF">SAMN04487772_11272</name>
</gene>
<protein>
    <submittedName>
        <fullName evidence="2">Glycosyl transferase family 2</fullName>
    </submittedName>
</protein>
<dbReference type="Gene3D" id="3.90.550.10">
    <property type="entry name" value="Spore Coat Polysaccharide Biosynthesis Protein SpsA, Chain A"/>
    <property type="match status" value="1"/>
</dbReference>
<dbReference type="OrthoDB" id="9802649at2"/>
<sequence length="308" mass="35315">MEIVDIIMGTYNGETYIREQIESILENTYKDWRLWICDDGSKDNTEAIVKEFGQAYPDKIFWKPNEKNKGAAINFLDGARKTTGDYVMFCDQDDYWLPEKIADTLACMKKAEEEYGKETPITVFTDAIVADEGLGTIHSSFHQSSKLDTSKLDLAHMLMENKMMGCTMLLNGALLGKLRTFPKQVRMHDWWTGIVAAAYGKIVYLNKATMLYRQHTSNVVGSTEFSKKAVMDKASSWKKQKKALLDTQNQAGSLYELGKQDLEESEKKMIYAFATLHKRNWVMRRVDIVRYRFFKTGTVRNAGVLLLI</sequence>
<dbReference type="RefSeq" id="WP_092477955.1">
    <property type="nucleotide sequence ID" value="NZ_FOHN01000012.1"/>
</dbReference>
<evidence type="ECO:0000313" key="2">
    <source>
        <dbReference type="EMBL" id="SET26101.1"/>
    </source>
</evidence>
<dbReference type="SUPFAM" id="SSF53448">
    <property type="entry name" value="Nucleotide-diphospho-sugar transferases"/>
    <property type="match status" value="1"/>
</dbReference>
<accession>A0A1I0D3S4</accession>
<dbReference type="GO" id="GO:0016758">
    <property type="term" value="F:hexosyltransferase activity"/>
    <property type="evidence" value="ECO:0007669"/>
    <property type="project" value="UniProtKB-ARBA"/>
</dbReference>
<feature type="domain" description="Glycosyltransferase 2-like" evidence="1">
    <location>
        <begin position="6"/>
        <end position="110"/>
    </location>
</feature>
<keyword evidence="3" id="KW-1185">Reference proteome</keyword>
<keyword evidence="2" id="KW-0808">Transferase</keyword>
<dbReference type="InterPro" id="IPR001173">
    <property type="entry name" value="Glyco_trans_2-like"/>
</dbReference>
<name>A0A1I0D3S4_9FIRM</name>
<dbReference type="Proteomes" id="UP000199800">
    <property type="component" value="Unassembled WGS sequence"/>
</dbReference>
<evidence type="ECO:0000259" key="1">
    <source>
        <dbReference type="Pfam" id="PF00535"/>
    </source>
</evidence>
<organism evidence="2 3">
    <name type="scientific">[Clostridium] polysaccharolyticum</name>
    <dbReference type="NCBI Taxonomy" id="29364"/>
    <lineage>
        <taxon>Bacteria</taxon>
        <taxon>Bacillati</taxon>
        <taxon>Bacillota</taxon>
        <taxon>Clostridia</taxon>
        <taxon>Lachnospirales</taxon>
        <taxon>Lachnospiraceae</taxon>
    </lineage>
</organism>
<dbReference type="PANTHER" id="PTHR22916">
    <property type="entry name" value="GLYCOSYLTRANSFERASE"/>
    <property type="match status" value="1"/>
</dbReference>
<evidence type="ECO:0000313" key="3">
    <source>
        <dbReference type="Proteomes" id="UP000199800"/>
    </source>
</evidence>
<dbReference type="Pfam" id="PF00535">
    <property type="entry name" value="Glycos_transf_2"/>
    <property type="match status" value="1"/>
</dbReference>
<dbReference type="AlphaFoldDB" id="A0A1I0D3S4"/>
<reference evidence="2 3" key="1">
    <citation type="submission" date="2016-10" db="EMBL/GenBank/DDBJ databases">
        <authorList>
            <person name="de Groot N.N."/>
        </authorList>
    </citation>
    <scope>NUCLEOTIDE SEQUENCE [LARGE SCALE GENOMIC DNA]</scope>
    <source>
        <strain evidence="2 3">DSM 1801</strain>
    </source>
</reference>
<dbReference type="STRING" id="29364.SAMN04487772_11272"/>
<dbReference type="EMBL" id="FOHN01000012">
    <property type="protein sequence ID" value="SET26101.1"/>
    <property type="molecule type" value="Genomic_DNA"/>
</dbReference>